<evidence type="ECO:0008006" key="3">
    <source>
        <dbReference type="Google" id="ProtNLM"/>
    </source>
</evidence>
<name>A0A8J9UR97_9NEOP</name>
<proteinExistence type="predicted"/>
<reference evidence="1" key="1">
    <citation type="submission" date="2021-12" db="EMBL/GenBank/DDBJ databases">
        <authorList>
            <person name="Martin H S."/>
        </authorList>
    </citation>
    <scope>NUCLEOTIDE SEQUENCE</scope>
</reference>
<evidence type="ECO:0000313" key="2">
    <source>
        <dbReference type="Proteomes" id="UP000838878"/>
    </source>
</evidence>
<dbReference type="AlphaFoldDB" id="A0A8J9UR97"/>
<organism evidence="1 2">
    <name type="scientific">Brenthis ino</name>
    <name type="common">lesser marbled fritillary</name>
    <dbReference type="NCBI Taxonomy" id="405034"/>
    <lineage>
        <taxon>Eukaryota</taxon>
        <taxon>Metazoa</taxon>
        <taxon>Ecdysozoa</taxon>
        <taxon>Arthropoda</taxon>
        <taxon>Hexapoda</taxon>
        <taxon>Insecta</taxon>
        <taxon>Pterygota</taxon>
        <taxon>Neoptera</taxon>
        <taxon>Endopterygota</taxon>
        <taxon>Lepidoptera</taxon>
        <taxon>Glossata</taxon>
        <taxon>Ditrysia</taxon>
        <taxon>Papilionoidea</taxon>
        <taxon>Nymphalidae</taxon>
        <taxon>Heliconiinae</taxon>
        <taxon>Argynnini</taxon>
        <taxon>Brenthis</taxon>
    </lineage>
</organism>
<dbReference type="EMBL" id="OV170232">
    <property type="protein sequence ID" value="CAH0718262.1"/>
    <property type="molecule type" value="Genomic_DNA"/>
</dbReference>
<sequence length="188" mass="22466">MISRRTELLNKKDKSKEMRHELKELYKKTNRAIRQDYENHRKIIIERNMATFRSSKRAFKELSSHKKWIQGLNDGKYEIKNREDIIKRATVFYSDLYRRPTQEGAQKVERPETNIIIESQLKENSLDPINEHEIARHIKRLKSEKSPGPDKITNEALKLGAHILVPYLTKLFNMIVEQEQIPKQWCRL</sequence>
<dbReference type="PANTHER" id="PTHR31635">
    <property type="entry name" value="REVERSE TRANSCRIPTASE DOMAIN-CONTAINING PROTEIN-RELATED"/>
    <property type="match status" value="1"/>
</dbReference>
<dbReference type="PANTHER" id="PTHR31635:SF196">
    <property type="entry name" value="REVERSE TRANSCRIPTASE DOMAIN-CONTAINING PROTEIN-RELATED"/>
    <property type="match status" value="1"/>
</dbReference>
<protein>
    <recommendedName>
        <fullName evidence="3">Endonuclease-reverse transcriptase</fullName>
    </recommendedName>
</protein>
<evidence type="ECO:0000313" key="1">
    <source>
        <dbReference type="EMBL" id="CAH0718262.1"/>
    </source>
</evidence>
<dbReference type="OrthoDB" id="410104at2759"/>
<dbReference type="Proteomes" id="UP000838878">
    <property type="component" value="Chromosome 12"/>
</dbReference>
<accession>A0A8J9UR97</accession>
<gene>
    <name evidence="1" type="ORF">BINO364_LOCUS4778</name>
</gene>
<keyword evidence="2" id="KW-1185">Reference proteome</keyword>
<feature type="non-terminal residue" evidence="1">
    <location>
        <position position="188"/>
    </location>
</feature>